<name>A0A5A7RHA1_STRAF</name>
<dbReference type="GO" id="GO:0000428">
    <property type="term" value="C:DNA-directed RNA polymerase complex"/>
    <property type="evidence" value="ECO:0007669"/>
    <property type="project" value="UniProtKB-KW"/>
</dbReference>
<keyword evidence="1" id="KW-0240">DNA-directed RNA polymerase</keyword>
<dbReference type="Proteomes" id="UP000325081">
    <property type="component" value="Unassembled WGS sequence"/>
</dbReference>
<keyword evidence="2" id="KW-1185">Reference proteome</keyword>
<organism evidence="1 2">
    <name type="scientific">Striga asiatica</name>
    <name type="common">Asiatic witchweed</name>
    <name type="synonym">Buchnera asiatica</name>
    <dbReference type="NCBI Taxonomy" id="4170"/>
    <lineage>
        <taxon>Eukaryota</taxon>
        <taxon>Viridiplantae</taxon>
        <taxon>Streptophyta</taxon>
        <taxon>Embryophyta</taxon>
        <taxon>Tracheophyta</taxon>
        <taxon>Spermatophyta</taxon>
        <taxon>Magnoliopsida</taxon>
        <taxon>eudicotyledons</taxon>
        <taxon>Gunneridae</taxon>
        <taxon>Pentapetalae</taxon>
        <taxon>asterids</taxon>
        <taxon>lamiids</taxon>
        <taxon>Lamiales</taxon>
        <taxon>Orobanchaceae</taxon>
        <taxon>Buchnereae</taxon>
        <taxon>Striga</taxon>
    </lineage>
</organism>
<sequence length="225" mass="24747">MFLVSHRICGSVAAKDTAVLNFRSQPLSGTSRKRWSVANVGGSQVGSRRARLQLWRPEKSVTAVSSVEACHGGGISTMPAEAGLRRSYGDAFKKEKVYKQQNKEGIFSSRLCAGREEDDGAQLAQKLAAGPVQLLGRKLSVGMRGCVIFEAARCYAYRKRGQENPTIVKPSNLRRAVGTTRDITMLQYSLTTRQKGAKGSGSQTRQTHRAQIIRFHDFVLRSSML</sequence>
<protein>
    <submittedName>
        <fullName evidence="1">DNA-directed RNA polymerase subunit beta</fullName>
    </submittedName>
</protein>
<comment type="caution">
    <text evidence="1">The sequence shown here is derived from an EMBL/GenBank/DDBJ whole genome shotgun (WGS) entry which is preliminary data.</text>
</comment>
<evidence type="ECO:0000313" key="2">
    <source>
        <dbReference type="Proteomes" id="UP000325081"/>
    </source>
</evidence>
<accession>A0A5A7RHA1</accession>
<reference evidence="2" key="1">
    <citation type="journal article" date="2019" name="Curr. Biol.">
        <title>Genome Sequence of Striga asiatica Provides Insight into the Evolution of Plant Parasitism.</title>
        <authorList>
            <person name="Yoshida S."/>
            <person name="Kim S."/>
            <person name="Wafula E.K."/>
            <person name="Tanskanen J."/>
            <person name="Kim Y.M."/>
            <person name="Honaas L."/>
            <person name="Yang Z."/>
            <person name="Spallek T."/>
            <person name="Conn C.E."/>
            <person name="Ichihashi Y."/>
            <person name="Cheong K."/>
            <person name="Cui S."/>
            <person name="Der J.P."/>
            <person name="Gundlach H."/>
            <person name="Jiao Y."/>
            <person name="Hori C."/>
            <person name="Ishida J.K."/>
            <person name="Kasahara H."/>
            <person name="Kiba T."/>
            <person name="Kim M.S."/>
            <person name="Koo N."/>
            <person name="Laohavisit A."/>
            <person name="Lee Y.H."/>
            <person name="Lumba S."/>
            <person name="McCourt P."/>
            <person name="Mortimer J.C."/>
            <person name="Mutuku J.M."/>
            <person name="Nomura T."/>
            <person name="Sasaki-Sekimoto Y."/>
            <person name="Seto Y."/>
            <person name="Wang Y."/>
            <person name="Wakatake T."/>
            <person name="Sakakibara H."/>
            <person name="Demura T."/>
            <person name="Yamaguchi S."/>
            <person name="Yoneyama K."/>
            <person name="Manabe R.I."/>
            <person name="Nelson D.C."/>
            <person name="Schulman A.H."/>
            <person name="Timko M.P."/>
            <person name="dePamphilis C.W."/>
            <person name="Choi D."/>
            <person name="Shirasu K."/>
        </authorList>
    </citation>
    <scope>NUCLEOTIDE SEQUENCE [LARGE SCALE GENOMIC DNA]</scope>
    <source>
        <strain evidence="2">cv. UVA1</strain>
    </source>
</reference>
<dbReference type="EMBL" id="BKCP01012736">
    <property type="protein sequence ID" value="GER56550.1"/>
    <property type="molecule type" value="Genomic_DNA"/>
</dbReference>
<evidence type="ECO:0000313" key="1">
    <source>
        <dbReference type="EMBL" id="GER56550.1"/>
    </source>
</evidence>
<gene>
    <name evidence="1" type="ORF">STAS_34280</name>
</gene>
<keyword evidence="1" id="KW-0804">Transcription</keyword>
<dbReference type="AlphaFoldDB" id="A0A5A7RHA1"/>
<proteinExistence type="predicted"/>